<feature type="domain" description="HTH cro/C1-type" evidence="1">
    <location>
        <begin position="32"/>
        <end position="86"/>
    </location>
</feature>
<evidence type="ECO:0000313" key="2">
    <source>
        <dbReference type="EMBL" id="MBV3409034.1"/>
    </source>
</evidence>
<accession>A0AA90VIR8</accession>
<evidence type="ECO:0000313" key="3">
    <source>
        <dbReference type="EMBL" id="MQO92090.1"/>
    </source>
</evidence>
<protein>
    <submittedName>
        <fullName evidence="2">Helix-turn-helix domain-containing protein</fullName>
    </submittedName>
    <submittedName>
        <fullName evidence="3">Helix-turn-helix transcriptional regulator</fullName>
    </submittedName>
</protein>
<organism evidence="3 4">
    <name type="scientific">Segatella copri</name>
    <dbReference type="NCBI Taxonomy" id="165179"/>
    <lineage>
        <taxon>Bacteria</taxon>
        <taxon>Pseudomonadati</taxon>
        <taxon>Bacteroidota</taxon>
        <taxon>Bacteroidia</taxon>
        <taxon>Bacteroidales</taxon>
        <taxon>Prevotellaceae</taxon>
        <taxon>Segatella</taxon>
    </lineage>
</organism>
<dbReference type="Gene3D" id="1.10.260.40">
    <property type="entry name" value="lambda repressor-like DNA-binding domains"/>
    <property type="match status" value="1"/>
</dbReference>
<dbReference type="Proteomes" id="UP000421283">
    <property type="component" value="Unassembled WGS sequence"/>
</dbReference>
<dbReference type="CDD" id="cd00093">
    <property type="entry name" value="HTH_XRE"/>
    <property type="match status" value="1"/>
</dbReference>
<dbReference type="Proteomes" id="UP001196316">
    <property type="component" value="Unassembled WGS sequence"/>
</dbReference>
<dbReference type="InterPro" id="IPR010982">
    <property type="entry name" value="Lambda_DNA-bd_dom_sf"/>
</dbReference>
<reference evidence="2" key="2">
    <citation type="submission" date="2021-06" db="EMBL/GenBank/DDBJ databases">
        <title>Collection of gut derived symbiotic bacterial strains cultured from healthy donors.</title>
        <authorList>
            <person name="Lin H."/>
            <person name="Littmann E."/>
            <person name="Pamer E.G."/>
        </authorList>
    </citation>
    <scope>NUCLEOTIDE SEQUENCE</scope>
    <source>
        <strain evidence="2">MSK.21.60</strain>
    </source>
</reference>
<sequence length="88" mass="9948">MIQNKLFRDCLAAISAEQKVEFDLSFGIAERISEILKAKGLTQKDFARLLNKRDSEISKWLTGRHNFTTQTIARIETALGSKLISIAH</sequence>
<name>A0AA90VIR8_9BACT</name>
<proteinExistence type="predicted"/>
<dbReference type="RefSeq" id="WP_153137858.1">
    <property type="nucleotide sequence ID" value="NZ_JAHOEK010000034.1"/>
</dbReference>
<dbReference type="AlphaFoldDB" id="A0AA90VIR8"/>
<dbReference type="PROSITE" id="PS50943">
    <property type="entry name" value="HTH_CROC1"/>
    <property type="match status" value="1"/>
</dbReference>
<dbReference type="EMBL" id="VZAP01000062">
    <property type="protein sequence ID" value="MQO92090.1"/>
    <property type="molecule type" value="Genomic_DNA"/>
</dbReference>
<dbReference type="SMART" id="SM00530">
    <property type="entry name" value="HTH_XRE"/>
    <property type="match status" value="1"/>
</dbReference>
<evidence type="ECO:0000259" key="1">
    <source>
        <dbReference type="PROSITE" id="PS50943"/>
    </source>
</evidence>
<reference evidence="4" key="1">
    <citation type="submission" date="2019-09" db="EMBL/GenBank/DDBJ databases">
        <title>Distinct polysaccharide growth profiles of human intestinal Prevotella copri isolates.</title>
        <authorList>
            <person name="Fehlner-Peach H."/>
            <person name="Magnabosco C."/>
            <person name="Raghavan V."/>
            <person name="Scher J.U."/>
            <person name="Tett A."/>
            <person name="Cox L.M."/>
            <person name="Gottsegen C."/>
            <person name="Watters A."/>
            <person name="Wiltshire- Gordon J.D."/>
            <person name="Segata N."/>
            <person name="Bonneau R."/>
            <person name="Littman D.R."/>
        </authorList>
    </citation>
    <scope>NUCLEOTIDE SEQUENCE [LARGE SCALE GENOMIC DNA]</scope>
    <source>
        <strain evidence="4">iAU3127</strain>
    </source>
</reference>
<reference evidence="3" key="3">
    <citation type="submission" date="2022-12" db="EMBL/GenBank/DDBJ databases">
        <title>Distinct polysaccharide growth profiles of human intestinal Prevotella copri isolates.</title>
        <authorList>
            <person name="Fehlner-Peach H."/>
            <person name="Magnabosco C."/>
            <person name="Raghavan V."/>
            <person name="Scher J.U."/>
            <person name="Tett A."/>
            <person name="Cox L.M."/>
            <person name="Gottsegen C."/>
            <person name="Watters A."/>
            <person name="Wiltshire- Gordon J.D."/>
            <person name="Segata N."/>
            <person name="Bonneau R."/>
            <person name="Littman D.R."/>
        </authorList>
    </citation>
    <scope>NUCLEOTIDE SEQUENCE</scope>
    <source>
        <strain evidence="3">IAU3127</strain>
    </source>
</reference>
<evidence type="ECO:0000313" key="4">
    <source>
        <dbReference type="Proteomes" id="UP000421283"/>
    </source>
</evidence>
<dbReference type="GO" id="GO:0003677">
    <property type="term" value="F:DNA binding"/>
    <property type="evidence" value="ECO:0007669"/>
    <property type="project" value="InterPro"/>
</dbReference>
<dbReference type="EMBL" id="JAHOEP010000034">
    <property type="protein sequence ID" value="MBV3409034.1"/>
    <property type="molecule type" value="Genomic_DNA"/>
</dbReference>
<gene>
    <name evidence="3" type="ORF">F7D31_05285</name>
    <name evidence="2" type="ORF">KSW80_11570</name>
</gene>
<comment type="caution">
    <text evidence="3">The sequence shown here is derived from an EMBL/GenBank/DDBJ whole genome shotgun (WGS) entry which is preliminary data.</text>
</comment>
<dbReference type="Pfam" id="PF01381">
    <property type="entry name" value="HTH_3"/>
    <property type="match status" value="1"/>
</dbReference>
<dbReference type="SUPFAM" id="SSF47413">
    <property type="entry name" value="lambda repressor-like DNA-binding domains"/>
    <property type="match status" value="1"/>
</dbReference>
<dbReference type="InterPro" id="IPR001387">
    <property type="entry name" value="Cro/C1-type_HTH"/>
</dbReference>